<comment type="subcellular location">
    <subcellularLocation>
        <location evidence="1 8">Cell membrane</location>
        <topology evidence="1 8">Multi-pass membrane protein</topology>
    </subcellularLocation>
</comment>
<evidence type="ECO:0000256" key="4">
    <source>
        <dbReference type="ARBA" id="ARBA00022475"/>
    </source>
</evidence>
<feature type="transmembrane region" description="Helical" evidence="8">
    <location>
        <begin position="135"/>
        <end position="154"/>
    </location>
</feature>
<name>A0ABS0GI97_9VIBR</name>
<dbReference type="RefSeq" id="WP_196124154.1">
    <property type="nucleotide sequence ID" value="NZ_JADPMR010000004.1"/>
</dbReference>
<evidence type="ECO:0000256" key="6">
    <source>
        <dbReference type="ARBA" id="ARBA00022989"/>
    </source>
</evidence>
<reference evidence="9 10" key="1">
    <citation type="submission" date="2020-11" db="EMBL/GenBank/DDBJ databases">
        <title>Vibrio nitrifigilis sp. nov., a marine nitrogen-fixing bacterium isolated from the lagoon sediment of an islet inside an atoll.</title>
        <authorList>
            <person name="Wang L.-T."/>
            <person name="Shieh W.Y."/>
        </authorList>
    </citation>
    <scope>NUCLEOTIDE SEQUENCE [LARGE SCALE GENOMIC DNA]</scope>
    <source>
        <strain evidence="9 10">NFV-1</strain>
    </source>
</reference>
<comment type="caution">
    <text evidence="9">The sequence shown here is derived from an EMBL/GenBank/DDBJ whole genome shotgun (WGS) entry which is preliminary data.</text>
</comment>
<accession>A0ABS0GI97</accession>
<evidence type="ECO:0000313" key="9">
    <source>
        <dbReference type="EMBL" id="MBF9002169.1"/>
    </source>
</evidence>
<protein>
    <recommendedName>
        <fullName evidence="8">Probable membrane transporter protein</fullName>
    </recommendedName>
</protein>
<sequence>MMHDWFVSGVNEMLLLFVIAVVAAVVDAIAGGGGLITVPSLMIAGLPPVTVLGTNRFQAVIGELTTSFMYLRSGQLTWQQLKLGLLFTVIGSVFGSMMVSMLDKHTLEILLPVLMVAITLYSMTSSKLKATSSSAAKVATVSFMVFAGLILGFYNGFFGPGTGSLWMLSLVIFLGYTIKQATMVTKPLNLMGNVVSLGLFVYIGQVDYRLGLVMGIGQVVGSVLGSQLVLHHGPRFIRPVFICVTLLMTSKLLWEHLPAGWWV</sequence>
<keyword evidence="3" id="KW-0813">Transport</keyword>
<dbReference type="PANTHER" id="PTHR30269:SF25">
    <property type="entry name" value="MEMBRANE TRANSPORTER PROTEIN-RELATED"/>
    <property type="match status" value="1"/>
</dbReference>
<evidence type="ECO:0000256" key="3">
    <source>
        <dbReference type="ARBA" id="ARBA00022448"/>
    </source>
</evidence>
<feature type="transmembrane region" description="Helical" evidence="8">
    <location>
        <begin position="107"/>
        <end position="123"/>
    </location>
</feature>
<keyword evidence="6 8" id="KW-1133">Transmembrane helix</keyword>
<keyword evidence="7 8" id="KW-0472">Membrane</keyword>
<gene>
    <name evidence="9" type="ORF">I1A42_17005</name>
</gene>
<feature type="transmembrane region" description="Helical" evidence="8">
    <location>
        <begin position="160"/>
        <end position="176"/>
    </location>
</feature>
<dbReference type="InterPro" id="IPR002781">
    <property type="entry name" value="TM_pro_TauE-like"/>
</dbReference>
<organism evidence="9 10">
    <name type="scientific">Vibrio nitrifigilis</name>
    <dbReference type="NCBI Taxonomy" id="2789781"/>
    <lineage>
        <taxon>Bacteria</taxon>
        <taxon>Pseudomonadati</taxon>
        <taxon>Pseudomonadota</taxon>
        <taxon>Gammaproteobacteria</taxon>
        <taxon>Vibrionales</taxon>
        <taxon>Vibrionaceae</taxon>
        <taxon>Vibrio</taxon>
    </lineage>
</organism>
<comment type="similarity">
    <text evidence="2 8">Belongs to the 4-toluene sulfonate uptake permease (TSUP) (TC 2.A.102) family.</text>
</comment>
<evidence type="ECO:0000256" key="7">
    <source>
        <dbReference type="ARBA" id="ARBA00023136"/>
    </source>
</evidence>
<dbReference type="Proteomes" id="UP000597206">
    <property type="component" value="Unassembled WGS sequence"/>
</dbReference>
<evidence type="ECO:0000313" key="10">
    <source>
        <dbReference type="Proteomes" id="UP000597206"/>
    </source>
</evidence>
<evidence type="ECO:0000256" key="5">
    <source>
        <dbReference type="ARBA" id="ARBA00022692"/>
    </source>
</evidence>
<evidence type="ECO:0000256" key="8">
    <source>
        <dbReference type="RuleBase" id="RU363041"/>
    </source>
</evidence>
<feature type="transmembrane region" description="Helical" evidence="8">
    <location>
        <begin position="210"/>
        <end position="229"/>
    </location>
</feature>
<dbReference type="PANTHER" id="PTHR30269">
    <property type="entry name" value="TRANSMEMBRANE PROTEIN YFCA"/>
    <property type="match status" value="1"/>
</dbReference>
<evidence type="ECO:0000256" key="1">
    <source>
        <dbReference type="ARBA" id="ARBA00004651"/>
    </source>
</evidence>
<keyword evidence="10" id="KW-1185">Reference proteome</keyword>
<feature type="transmembrane region" description="Helical" evidence="8">
    <location>
        <begin position="83"/>
        <end position="101"/>
    </location>
</feature>
<dbReference type="EMBL" id="JADPMR010000004">
    <property type="protein sequence ID" value="MBF9002169.1"/>
    <property type="molecule type" value="Genomic_DNA"/>
</dbReference>
<dbReference type="InterPro" id="IPR052017">
    <property type="entry name" value="TSUP"/>
</dbReference>
<dbReference type="Pfam" id="PF01925">
    <property type="entry name" value="TauE"/>
    <property type="match status" value="1"/>
</dbReference>
<keyword evidence="4 8" id="KW-1003">Cell membrane</keyword>
<evidence type="ECO:0000256" key="2">
    <source>
        <dbReference type="ARBA" id="ARBA00009142"/>
    </source>
</evidence>
<keyword evidence="5 8" id="KW-0812">Transmembrane</keyword>
<proteinExistence type="inferred from homology"/>